<dbReference type="Proteomes" id="UP000799302">
    <property type="component" value="Unassembled WGS sequence"/>
</dbReference>
<evidence type="ECO:0000256" key="1">
    <source>
        <dbReference type="SAM" id="MobiDB-lite"/>
    </source>
</evidence>
<feature type="compositionally biased region" description="Basic and acidic residues" evidence="1">
    <location>
        <begin position="456"/>
        <end position="465"/>
    </location>
</feature>
<dbReference type="PANTHER" id="PTHR38119">
    <property type="entry name" value="BTB DOMAIN-CONTAINING PROTEIN-RELATED"/>
    <property type="match status" value="1"/>
</dbReference>
<reference evidence="2" key="1">
    <citation type="journal article" date="2020" name="Stud. Mycol.">
        <title>101 Dothideomycetes genomes: a test case for predicting lifestyles and emergence of pathogens.</title>
        <authorList>
            <person name="Haridas S."/>
            <person name="Albert R."/>
            <person name="Binder M."/>
            <person name="Bloem J."/>
            <person name="Labutti K."/>
            <person name="Salamov A."/>
            <person name="Andreopoulos B."/>
            <person name="Baker S."/>
            <person name="Barry K."/>
            <person name="Bills G."/>
            <person name="Bluhm B."/>
            <person name="Cannon C."/>
            <person name="Castanera R."/>
            <person name="Culley D."/>
            <person name="Daum C."/>
            <person name="Ezra D."/>
            <person name="Gonzalez J."/>
            <person name="Henrissat B."/>
            <person name="Kuo A."/>
            <person name="Liang C."/>
            <person name="Lipzen A."/>
            <person name="Lutzoni F."/>
            <person name="Magnuson J."/>
            <person name="Mondo S."/>
            <person name="Nolan M."/>
            <person name="Ohm R."/>
            <person name="Pangilinan J."/>
            <person name="Park H.-J."/>
            <person name="Ramirez L."/>
            <person name="Alfaro M."/>
            <person name="Sun H."/>
            <person name="Tritt A."/>
            <person name="Yoshinaga Y."/>
            <person name="Zwiers L.-H."/>
            <person name="Turgeon B."/>
            <person name="Goodwin S."/>
            <person name="Spatafora J."/>
            <person name="Crous P."/>
            <person name="Grigoriev I."/>
        </authorList>
    </citation>
    <scope>NUCLEOTIDE SEQUENCE</scope>
    <source>
        <strain evidence="2">CBS 115976</strain>
    </source>
</reference>
<feature type="compositionally biased region" description="Basic and acidic residues" evidence="1">
    <location>
        <begin position="435"/>
        <end position="444"/>
    </location>
</feature>
<dbReference type="PANTHER" id="PTHR38119:SF2">
    <property type="entry name" value="TRANSCRIPTION FACTOR DOMAIN-CONTAINING PROTEIN"/>
    <property type="match status" value="1"/>
</dbReference>
<evidence type="ECO:0000313" key="3">
    <source>
        <dbReference type="Proteomes" id="UP000799302"/>
    </source>
</evidence>
<protein>
    <recommendedName>
        <fullName evidence="4">BTB domain-containing protein</fullName>
    </recommendedName>
</protein>
<gene>
    <name evidence="2" type="ORF">BT63DRAFT_475648</name>
</gene>
<sequence length="632" mass="70071">MVDFTGYPECTDGNVLIVLAPHRHFRLHSEILTRHSQFFSKKITQKPLITKQGSRKVMNAIHWRFDLIFRHGQTQFTETDLDADGKPISLPGISYAHFDASQVAACDTYSKVFDAIYNRPLKTSGVTVYEIKNEVTDIVNVAETLGCIHVVSRQVESMLTEYGQDLWINVAMNPLAWSDLATRIGSVTIVRELVIHLVGQWAQFSDHQKQCLPNKLHDLCAQKVQELANAKKNVEADLLRYYPTRVKRYDGIDSPARQNRSSYANEVIDWMCASIFKEYLGYAFSEGLGRLAPDGGYAFYSLIKHGAGAYLTPKHMEKWHADFAMSTRGLNNLQAHLDDFKNAVSGKVDALLKNKSSLDLSETPVKYLTCADVGRTEIKALWGESQTLDWNRPNVEPMVEYMRPRHHHPQVSTNGAHQVRDSRSASPPAAATPTVEKRGRKDTPHQVSAQPVPAAIEKRKADGAKAKALSSQDSSTCEKHVTDNASQKVAIKPVLATDGKRKTDDARRKTTAQPAPKASQKRISDETRQKATPQLMTPTTVEKRKPGDSQQKATPRPASAQSEKRQSSESQQKATPRPSSAPGEKPKISESLQKVALRPATAPGDKRKAVDTQQNILAKKAKTVGASTAPKA</sequence>
<dbReference type="AlphaFoldDB" id="A0A6A6UNS7"/>
<feature type="compositionally biased region" description="Polar residues" evidence="1">
    <location>
        <begin position="530"/>
        <end position="540"/>
    </location>
</feature>
<organism evidence="2 3">
    <name type="scientific">Microthyrium microscopicum</name>
    <dbReference type="NCBI Taxonomy" id="703497"/>
    <lineage>
        <taxon>Eukaryota</taxon>
        <taxon>Fungi</taxon>
        <taxon>Dikarya</taxon>
        <taxon>Ascomycota</taxon>
        <taxon>Pezizomycotina</taxon>
        <taxon>Dothideomycetes</taxon>
        <taxon>Dothideomycetes incertae sedis</taxon>
        <taxon>Microthyriales</taxon>
        <taxon>Microthyriaceae</taxon>
        <taxon>Microthyrium</taxon>
    </lineage>
</organism>
<dbReference type="OrthoDB" id="2129688at2759"/>
<keyword evidence="3" id="KW-1185">Reference proteome</keyword>
<dbReference type="EMBL" id="MU004231">
    <property type="protein sequence ID" value="KAF2673087.1"/>
    <property type="molecule type" value="Genomic_DNA"/>
</dbReference>
<accession>A0A6A6UNS7</accession>
<name>A0A6A6UNS7_9PEZI</name>
<feature type="compositionally biased region" description="Low complexity" evidence="1">
    <location>
        <begin position="424"/>
        <end position="434"/>
    </location>
</feature>
<feature type="region of interest" description="Disordered" evidence="1">
    <location>
        <begin position="407"/>
        <end position="632"/>
    </location>
</feature>
<proteinExistence type="predicted"/>
<evidence type="ECO:0008006" key="4">
    <source>
        <dbReference type="Google" id="ProtNLM"/>
    </source>
</evidence>
<feature type="compositionally biased region" description="Basic and acidic residues" evidence="1">
    <location>
        <begin position="498"/>
        <end position="508"/>
    </location>
</feature>
<evidence type="ECO:0000313" key="2">
    <source>
        <dbReference type="EMBL" id="KAF2673087.1"/>
    </source>
</evidence>